<keyword evidence="6 9" id="KW-0479">Metal-binding</keyword>
<evidence type="ECO:0000256" key="3">
    <source>
        <dbReference type="ARBA" id="ARBA00004763"/>
    </source>
</evidence>
<evidence type="ECO:0000256" key="8">
    <source>
        <dbReference type="ARBA" id="ARBA00022909"/>
    </source>
</evidence>
<comment type="pathway">
    <text evidence="3 9">Cofactor biosynthesis; tetrahydrofolate biosynthesis; 7,8-dihydrofolate from 2-amino-4-hydroxy-6-hydroxymethyl-7,8-dihydropteridine diphosphate and 4-aminobenzoate: step 1/2.</text>
</comment>
<dbReference type="InterPro" id="IPR045031">
    <property type="entry name" value="DHP_synth-like"/>
</dbReference>
<dbReference type="GO" id="GO:0005829">
    <property type="term" value="C:cytosol"/>
    <property type="evidence" value="ECO:0007669"/>
    <property type="project" value="TreeGrafter"/>
</dbReference>
<dbReference type="PANTHER" id="PTHR20941">
    <property type="entry name" value="FOLATE SYNTHESIS PROTEINS"/>
    <property type="match status" value="1"/>
</dbReference>
<evidence type="ECO:0000256" key="2">
    <source>
        <dbReference type="ARBA" id="ARBA00001946"/>
    </source>
</evidence>
<keyword evidence="8 9" id="KW-0289">Folate biosynthesis</keyword>
<dbReference type="Pfam" id="PF00809">
    <property type="entry name" value="Pterin_bind"/>
    <property type="match status" value="1"/>
</dbReference>
<feature type="domain" description="Pterin-binding" evidence="10">
    <location>
        <begin position="21"/>
        <end position="271"/>
    </location>
</feature>
<comment type="function">
    <text evidence="9">Catalyzes the condensation of para-aminobenzoate (pABA) with 6-hydroxymethyl-7,8-dihydropterin diphosphate (DHPt-PP) to form 7,8-dihydropteroate (H2Pte), the immediate precursor of folate derivatives.</text>
</comment>
<keyword evidence="5 9" id="KW-0808">Transferase</keyword>
<keyword evidence="7 9" id="KW-0460">Magnesium</keyword>
<evidence type="ECO:0000256" key="1">
    <source>
        <dbReference type="ARBA" id="ARBA00000012"/>
    </source>
</evidence>
<dbReference type="GO" id="GO:0046872">
    <property type="term" value="F:metal ion binding"/>
    <property type="evidence" value="ECO:0007669"/>
    <property type="project" value="UniProtKB-KW"/>
</dbReference>
<dbReference type="GO" id="GO:0046656">
    <property type="term" value="P:folic acid biosynthetic process"/>
    <property type="evidence" value="ECO:0007669"/>
    <property type="project" value="UniProtKB-KW"/>
</dbReference>
<evidence type="ECO:0000256" key="7">
    <source>
        <dbReference type="ARBA" id="ARBA00022842"/>
    </source>
</evidence>
<comment type="catalytic activity">
    <reaction evidence="1">
        <text>(7,8-dihydropterin-6-yl)methyl diphosphate + 4-aminobenzoate = 7,8-dihydropteroate + diphosphate</text>
        <dbReference type="Rhea" id="RHEA:19949"/>
        <dbReference type="ChEBI" id="CHEBI:17836"/>
        <dbReference type="ChEBI" id="CHEBI:17839"/>
        <dbReference type="ChEBI" id="CHEBI:33019"/>
        <dbReference type="ChEBI" id="CHEBI:72950"/>
        <dbReference type="EC" id="2.5.1.15"/>
    </reaction>
</comment>
<dbReference type="GO" id="GO:0004156">
    <property type="term" value="F:dihydropteroate synthase activity"/>
    <property type="evidence" value="ECO:0007669"/>
    <property type="project" value="UniProtKB-EC"/>
</dbReference>
<keyword evidence="12" id="KW-1185">Reference proteome</keyword>
<dbReference type="Proteomes" id="UP000438106">
    <property type="component" value="Unassembled WGS sequence"/>
</dbReference>
<dbReference type="InterPro" id="IPR000489">
    <property type="entry name" value="Pterin-binding_dom"/>
</dbReference>
<evidence type="ECO:0000256" key="9">
    <source>
        <dbReference type="RuleBase" id="RU361205"/>
    </source>
</evidence>
<dbReference type="EMBL" id="WQRF01000001">
    <property type="protein sequence ID" value="MVS98315.1"/>
    <property type="molecule type" value="Genomic_DNA"/>
</dbReference>
<protein>
    <recommendedName>
        <fullName evidence="4 9">Dihydropteroate synthase</fullName>
        <shortName evidence="9">DHPS</shortName>
        <ecNumber evidence="4 9">2.5.1.15</ecNumber>
    </recommendedName>
    <alternativeName>
        <fullName evidence="9">Dihydropteroate pyrophosphorylase</fullName>
    </alternativeName>
</protein>
<evidence type="ECO:0000256" key="5">
    <source>
        <dbReference type="ARBA" id="ARBA00022679"/>
    </source>
</evidence>
<dbReference type="UniPathway" id="UPA00077">
    <property type="reaction ID" value="UER00156"/>
</dbReference>
<evidence type="ECO:0000256" key="6">
    <source>
        <dbReference type="ARBA" id="ARBA00022723"/>
    </source>
</evidence>
<dbReference type="AlphaFoldDB" id="A0A7X3K2W8"/>
<dbReference type="EC" id="2.5.1.15" evidence="4 9"/>
<comment type="similarity">
    <text evidence="9">Belongs to the DHPS family.</text>
</comment>
<dbReference type="SUPFAM" id="SSF51717">
    <property type="entry name" value="Dihydropteroate synthetase-like"/>
    <property type="match status" value="1"/>
</dbReference>
<dbReference type="PROSITE" id="PS00793">
    <property type="entry name" value="DHPS_2"/>
    <property type="match status" value="1"/>
</dbReference>
<evidence type="ECO:0000259" key="10">
    <source>
        <dbReference type="PROSITE" id="PS50972"/>
    </source>
</evidence>
<evidence type="ECO:0000256" key="4">
    <source>
        <dbReference type="ARBA" id="ARBA00012458"/>
    </source>
</evidence>
<dbReference type="PROSITE" id="PS50972">
    <property type="entry name" value="PTERIN_BINDING"/>
    <property type="match status" value="1"/>
</dbReference>
<name>A0A7X3K2W8_9HYPH</name>
<comment type="cofactor">
    <cofactor evidence="2 9">
        <name>Mg(2+)</name>
        <dbReference type="ChEBI" id="CHEBI:18420"/>
    </cofactor>
</comment>
<reference evidence="11 12" key="1">
    <citation type="submission" date="2019-12" db="EMBL/GenBank/DDBJ databases">
        <title>Devosia maris sp. nov., isolated from the deep seawater.</title>
        <authorList>
            <person name="Liu Y."/>
        </authorList>
    </citation>
    <scope>NUCLEOTIDE SEQUENCE [LARGE SCALE GENOMIC DNA]</scope>
    <source>
        <strain evidence="11 12">L53-10-65</strain>
    </source>
</reference>
<accession>A0A7X3K2W8</accession>
<dbReference type="PROSITE" id="PS00792">
    <property type="entry name" value="DHPS_1"/>
    <property type="match status" value="1"/>
</dbReference>
<organism evidence="11 12">
    <name type="scientific">Devosia marina</name>
    <dbReference type="NCBI Taxonomy" id="2683198"/>
    <lineage>
        <taxon>Bacteria</taxon>
        <taxon>Pseudomonadati</taxon>
        <taxon>Pseudomonadota</taxon>
        <taxon>Alphaproteobacteria</taxon>
        <taxon>Hyphomicrobiales</taxon>
        <taxon>Devosiaceae</taxon>
        <taxon>Devosia</taxon>
    </lineage>
</organism>
<dbReference type="InterPro" id="IPR011005">
    <property type="entry name" value="Dihydropteroate_synth-like_sf"/>
</dbReference>
<proteinExistence type="inferred from homology"/>
<dbReference type="InterPro" id="IPR006390">
    <property type="entry name" value="DHP_synth_dom"/>
</dbReference>
<gene>
    <name evidence="11" type="primary">folP</name>
    <name evidence="11" type="ORF">GO014_04670</name>
</gene>
<dbReference type="GO" id="GO:0046654">
    <property type="term" value="P:tetrahydrofolate biosynthetic process"/>
    <property type="evidence" value="ECO:0007669"/>
    <property type="project" value="UniProtKB-UniPathway"/>
</dbReference>
<dbReference type="CDD" id="cd00739">
    <property type="entry name" value="DHPS"/>
    <property type="match status" value="1"/>
</dbReference>
<dbReference type="NCBIfam" id="TIGR01496">
    <property type="entry name" value="DHPS"/>
    <property type="match status" value="1"/>
</dbReference>
<sequence length="283" mass="30184">MHTTHTISLRHRPPLVLGRGALVMGILNVTPDSFSDGGQHDHVAAALAHARLMLTEGADILDIGGESTRPGAKPVGVQEELDRVLPVIDAIRAAGITAPISIDTMKPLVAHQALEAGADIINDVNGLQGAPEMAEIAALFNAPVIAMHWDRDWTVETDPIPAMSEYFENTLAIAARAGVDAARIILDPGFGFAKTLTQNFSILRQLADLTHAFPANAMLIGTSRKSMIGKLLDNQPSERLAGTLATTVQGYERGGHIFRVHDVAPNRDALRVAEATLYGPPQN</sequence>
<comment type="caution">
    <text evidence="11">The sequence shown here is derived from an EMBL/GenBank/DDBJ whole genome shotgun (WGS) entry which is preliminary data.</text>
</comment>
<dbReference type="Gene3D" id="3.20.20.20">
    <property type="entry name" value="Dihydropteroate synthase-like"/>
    <property type="match status" value="1"/>
</dbReference>
<dbReference type="RefSeq" id="WP_157289303.1">
    <property type="nucleotide sequence ID" value="NZ_WQRF01000001.1"/>
</dbReference>
<evidence type="ECO:0000313" key="12">
    <source>
        <dbReference type="Proteomes" id="UP000438106"/>
    </source>
</evidence>
<evidence type="ECO:0000313" key="11">
    <source>
        <dbReference type="EMBL" id="MVS98315.1"/>
    </source>
</evidence>
<dbReference type="PANTHER" id="PTHR20941:SF1">
    <property type="entry name" value="FOLIC ACID SYNTHESIS PROTEIN FOL1"/>
    <property type="match status" value="1"/>
</dbReference>